<comment type="caution">
    <text evidence="2">The sequence shown here is derived from an EMBL/GenBank/DDBJ whole genome shotgun (WGS) entry which is preliminary data.</text>
</comment>
<dbReference type="AlphaFoldDB" id="K0SP69"/>
<proteinExistence type="predicted"/>
<dbReference type="Proteomes" id="UP000266841">
    <property type="component" value="Unassembled WGS sequence"/>
</dbReference>
<evidence type="ECO:0000259" key="1">
    <source>
        <dbReference type="Pfam" id="PF20209"/>
    </source>
</evidence>
<reference evidence="2 3" key="1">
    <citation type="journal article" date="2012" name="Genome Biol.">
        <title>Genome and low-iron response of an oceanic diatom adapted to chronic iron limitation.</title>
        <authorList>
            <person name="Lommer M."/>
            <person name="Specht M."/>
            <person name="Roy A.S."/>
            <person name="Kraemer L."/>
            <person name="Andreson R."/>
            <person name="Gutowska M.A."/>
            <person name="Wolf J."/>
            <person name="Bergner S.V."/>
            <person name="Schilhabel M.B."/>
            <person name="Klostermeier U.C."/>
            <person name="Beiko R.G."/>
            <person name="Rosenstiel P."/>
            <person name="Hippler M."/>
            <person name="Laroche J."/>
        </authorList>
    </citation>
    <scope>NUCLEOTIDE SEQUENCE [LARGE SCALE GENOMIC DNA]</scope>
    <source>
        <strain evidence="2 3">CCMP1005</strain>
    </source>
</reference>
<organism evidence="2 3">
    <name type="scientific">Thalassiosira oceanica</name>
    <name type="common">Marine diatom</name>
    <dbReference type="NCBI Taxonomy" id="159749"/>
    <lineage>
        <taxon>Eukaryota</taxon>
        <taxon>Sar</taxon>
        <taxon>Stramenopiles</taxon>
        <taxon>Ochrophyta</taxon>
        <taxon>Bacillariophyta</taxon>
        <taxon>Coscinodiscophyceae</taxon>
        <taxon>Thalassiosirophycidae</taxon>
        <taxon>Thalassiosirales</taxon>
        <taxon>Thalassiosiraceae</taxon>
        <taxon>Thalassiosira</taxon>
    </lineage>
</organism>
<dbReference type="InterPro" id="IPR046700">
    <property type="entry name" value="DUF6570"/>
</dbReference>
<name>K0SP69_THAOC</name>
<keyword evidence="3" id="KW-1185">Reference proteome</keyword>
<protein>
    <recommendedName>
        <fullName evidence="1">DUF6570 domain-containing protein</fullName>
    </recommendedName>
</protein>
<gene>
    <name evidence="2" type="ORF">THAOC_16613</name>
</gene>
<dbReference type="Pfam" id="PF20209">
    <property type="entry name" value="DUF6570"/>
    <property type="match status" value="1"/>
</dbReference>
<evidence type="ECO:0000313" key="2">
    <source>
        <dbReference type="EMBL" id="EJK62761.1"/>
    </source>
</evidence>
<accession>K0SP69</accession>
<dbReference type="EMBL" id="AGNL01018637">
    <property type="protein sequence ID" value="EJK62761.1"/>
    <property type="molecule type" value="Genomic_DNA"/>
</dbReference>
<sequence>MTHDNLALVALPAYGYVRRTYPLPMYSTGTLAQATGTTHKGHKGYNARQKQQSHSRGIVVILFTIMGRGRAPQRLGSSVYYITSQEFQTTERRYQQMCRDAEMLYLAPITGRTNKFKATEDEYRKKCADAGVPYMAPDIDRDATIEDKRHTTRRRTAMTRSYTQRNDINDPAFEDEESRFRVACSQCYVDYVPPTPVAGNASQELKVNTKSRRAAMSRQINKEPPVQTFDELGIPNIEVNIDDPVKLAAKQLCNTMVGDRTHMGNVCLICDRSSIGNAFFDYISKAHVLRHRDRLSVESYEQEHGSLHELVKEYYAVQGLEGLLLSPRAPRKGDGFVCCSTCRHGLKASRAESRNPPKYSIANNFATGALPESLTIHLEDGTQRTFEVTEESLTPEIRAAVAPVRPHAYVHSYSGGRHVRITGTHHFFDSSPSQLGNAVDHVRNASNVASDIYVVMGGSMTPNQKRIVQEKTMLNTGIYLDLLRWLIKESGHGGYAGMSVPEECPKLQLIKERDTSHNTDEEGDAALESQEVSGTYYFSSDGDPSSKTSIFDSTRTFAAALWNKGSEGCGGYALFEVSCANGDYMS</sequence>
<feature type="domain" description="DUF6570" evidence="1">
    <location>
        <begin position="356"/>
        <end position="503"/>
    </location>
</feature>
<evidence type="ECO:0000313" key="3">
    <source>
        <dbReference type="Proteomes" id="UP000266841"/>
    </source>
</evidence>